<name>A0A4C1TJR0_EUMVA</name>
<dbReference type="Proteomes" id="UP000299102">
    <property type="component" value="Unassembled WGS sequence"/>
</dbReference>
<comment type="caution">
    <text evidence="2">The sequence shown here is derived from an EMBL/GenBank/DDBJ whole genome shotgun (WGS) entry which is preliminary data.</text>
</comment>
<gene>
    <name evidence="2" type="ORF">EVAR_92351_1</name>
</gene>
<accession>A0A4C1TJR0</accession>
<dbReference type="AlphaFoldDB" id="A0A4C1TJR0"/>
<protein>
    <submittedName>
        <fullName evidence="2">Uncharacterized protein</fullName>
    </submittedName>
</protein>
<feature type="region of interest" description="Disordered" evidence="1">
    <location>
        <begin position="42"/>
        <end position="68"/>
    </location>
</feature>
<evidence type="ECO:0000313" key="2">
    <source>
        <dbReference type="EMBL" id="GBP14355.1"/>
    </source>
</evidence>
<keyword evidence="3" id="KW-1185">Reference proteome</keyword>
<dbReference type="EMBL" id="BGZK01000063">
    <property type="protein sequence ID" value="GBP14355.1"/>
    <property type="molecule type" value="Genomic_DNA"/>
</dbReference>
<evidence type="ECO:0000256" key="1">
    <source>
        <dbReference type="SAM" id="MobiDB-lite"/>
    </source>
</evidence>
<reference evidence="2 3" key="1">
    <citation type="journal article" date="2019" name="Commun. Biol.">
        <title>The bagworm genome reveals a unique fibroin gene that provides high tensile strength.</title>
        <authorList>
            <person name="Kono N."/>
            <person name="Nakamura H."/>
            <person name="Ohtoshi R."/>
            <person name="Tomita M."/>
            <person name="Numata K."/>
            <person name="Arakawa K."/>
        </authorList>
    </citation>
    <scope>NUCLEOTIDE SEQUENCE [LARGE SCALE GENOMIC DNA]</scope>
</reference>
<feature type="region of interest" description="Disordered" evidence="1">
    <location>
        <begin position="1"/>
        <end position="24"/>
    </location>
</feature>
<proteinExistence type="predicted"/>
<evidence type="ECO:0000313" key="3">
    <source>
        <dbReference type="Proteomes" id="UP000299102"/>
    </source>
</evidence>
<organism evidence="2 3">
    <name type="scientific">Eumeta variegata</name>
    <name type="common">Bagworm moth</name>
    <name type="synonym">Eumeta japonica</name>
    <dbReference type="NCBI Taxonomy" id="151549"/>
    <lineage>
        <taxon>Eukaryota</taxon>
        <taxon>Metazoa</taxon>
        <taxon>Ecdysozoa</taxon>
        <taxon>Arthropoda</taxon>
        <taxon>Hexapoda</taxon>
        <taxon>Insecta</taxon>
        <taxon>Pterygota</taxon>
        <taxon>Neoptera</taxon>
        <taxon>Endopterygota</taxon>
        <taxon>Lepidoptera</taxon>
        <taxon>Glossata</taxon>
        <taxon>Ditrysia</taxon>
        <taxon>Tineoidea</taxon>
        <taxon>Psychidae</taxon>
        <taxon>Oiketicinae</taxon>
        <taxon>Eumeta</taxon>
    </lineage>
</organism>
<sequence>MQDATSEAISRASNNECPRYSSRTWCKDVEPPSGIIFQLDFRMRQRRSKSGPLAEEVRNGEGHSPQGE</sequence>